<accession>A0A1Q8RZC6</accession>
<proteinExistence type="predicted"/>
<comment type="caution">
    <text evidence="1">The sequence shown here is derived from an EMBL/GenBank/DDBJ whole genome shotgun (WGS) entry which is preliminary data.</text>
</comment>
<organism evidence="1 2">
    <name type="scientific">Colletotrichum chlorophyti</name>
    <dbReference type="NCBI Taxonomy" id="708187"/>
    <lineage>
        <taxon>Eukaryota</taxon>
        <taxon>Fungi</taxon>
        <taxon>Dikarya</taxon>
        <taxon>Ascomycota</taxon>
        <taxon>Pezizomycotina</taxon>
        <taxon>Sordariomycetes</taxon>
        <taxon>Hypocreomycetidae</taxon>
        <taxon>Glomerellales</taxon>
        <taxon>Glomerellaceae</taxon>
        <taxon>Colletotrichum</taxon>
    </lineage>
</organism>
<reference evidence="1 2" key="1">
    <citation type="submission" date="2016-11" db="EMBL/GenBank/DDBJ databases">
        <title>Draft Genome Assembly of Colletotrichum chlorophyti a pathogen of herbaceous plants.</title>
        <authorList>
            <person name="Gan P."/>
            <person name="Narusaka M."/>
            <person name="Tsushima A."/>
            <person name="Narusaka Y."/>
            <person name="Takano Y."/>
            <person name="Shirasu K."/>
        </authorList>
    </citation>
    <scope>NUCLEOTIDE SEQUENCE [LARGE SCALE GENOMIC DNA]</scope>
    <source>
        <strain evidence="1 2">NTL11</strain>
    </source>
</reference>
<dbReference type="Proteomes" id="UP000186583">
    <property type="component" value="Unassembled WGS sequence"/>
</dbReference>
<dbReference type="OrthoDB" id="4583914at2759"/>
<gene>
    <name evidence="1" type="ORF">CCHL11_08810</name>
</gene>
<protein>
    <submittedName>
        <fullName evidence="1">Uncharacterized protein</fullName>
    </submittedName>
</protein>
<sequence>MSDIYRTGRTLFENTPNERTVYLGPWEVVGSEQRRVLWQCSYQSELLEHFRTLFPVPHLNP</sequence>
<dbReference type="AlphaFoldDB" id="A0A1Q8RZC6"/>
<evidence type="ECO:0000313" key="1">
    <source>
        <dbReference type="EMBL" id="OLN92886.1"/>
    </source>
</evidence>
<evidence type="ECO:0000313" key="2">
    <source>
        <dbReference type="Proteomes" id="UP000186583"/>
    </source>
</evidence>
<name>A0A1Q8RZC6_9PEZI</name>
<keyword evidence="2" id="KW-1185">Reference proteome</keyword>
<dbReference type="EMBL" id="MPGH01000058">
    <property type="protein sequence ID" value="OLN92886.1"/>
    <property type="molecule type" value="Genomic_DNA"/>
</dbReference>